<dbReference type="PANTHER" id="PTHR21716">
    <property type="entry name" value="TRANSMEMBRANE PROTEIN"/>
    <property type="match status" value="1"/>
</dbReference>
<feature type="transmembrane region" description="Helical" evidence="6">
    <location>
        <begin position="212"/>
        <end position="234"/>
    </location>
</feature>
<dbReference type="Pfam" id="PF01594">
    <property type="entry name" value="AI-2E_transport"/>
    <property type="match status" value="1"/>
</dbReference>
<dbReference type="Proteomes" id="UP000280696">
    <property type="component" value="Unassembled WGS sequence"/>
</dbReference>
<sequence>MWTKLTDTGKKYLTAAIIILLVYFAMKYISPIVSPFLLAFLLAGLLNPLVQLLHKKLKIKKSVLTGLILFLFCALIIISFWLIFSSLIANGSKIADNIPFYQKELCLMLDDCCNKVEQKFGLDGSQIENFIIEQMNIFVENLEVKILPAVMDKSVGYMKSIVSFISFIVVLIIAILLIMKDYDKYMEKYRANKDFQGIRDVGRKVLLYVKTFIKAQLIILCIISTICALTLTFSGMKGGIFYGLLTGFMDMLPFIGTGIMLIPLALFRLISGNYWQALLCFFLYAFCALIREFLEPKLIGERVGVWPVGILFAVFAGIQLFGVWGIIKGPLSLVIICETCKYFWNLPENTSQT</sequence>
<feature type="transmembrane region" description="Helical" evidence="6">
    <location>
        <begin position="240"/>
        <end position="267"/>
    </location>
</feature>
<keyword evidence="8" id="KW-1185">Reference proteome</keyword>
<dbReference type="EMBL" id="RAYQ01000006">
    <property type="protein sequence ID" value="RKI91959.1"/>
    <property type="molecule type" value="Genomic_DNA"/>
</dbReference>
<gene>
    <name evidence="7" type="ORF">D7V94_07690</name>
</gene>
<dbReference type="GO" id="GO:0016020">
    <property type="term" value="C:membrane"/>
    <property type="evidence" value="ECO:0007669"/>
    <property type="project" value="UniProtKB-SubCell"/>
</dbReference>
<keyword evidence="3 6" id="KW-0812">Transmembrane</keyword>
<evidence type="ECO:0000313" key="8">
    <source>
        <dbReference type="Proteomes" id="UP000280696"/>
    </source>
</evidence>
<keyword evidence="5 6" id="KW-0472">Membrane</keyword>
<comment type="subcellular location">
    <subcellularLocation>
        <location evidence="1">Membrane</location>
        <topology evidence="1">Multi-pass membrane protein</topology>
    </subcellularLocation>
</comment>
<evidence type="ECO:0000256" key="6">
    <source>
        <dbReference type="SAM" id="Phobius"/>
    </source>
</evidence>
<dbReference type="GO" id="GO:0055085">
    <property type="term" value="P:transmembrane transport"/>
    <property type="evidence" value="ECO:0007669"/>
    <property type="project" value="TreeGrafter"/>
</dbReference>
<protein>
    <submittedName>
        <fullName evidence="7">AI-2E family transporter</fullName>
    </submittedName>
</protein>
<feature type="transmembrane region" description="Helical" evidence="6">
    <location>
        <begin position="66"/>
        <end position="89"/>
    </location>
</feature>
<feature type="transmembrane region" description="Helical" evidence="6">
    <location>
        <begin position="274"/>
        <end position="294"/>
    </location>
</feature>
<evidence type="ECO:0000256" key="4">
    <source>
        <dbReference type="ARBA" id="ARBA00022989"/>
    </source>
</evidence>
<dbReference type="OrthoDB" id="9774361at2"/>
<accession>A0A3A9AKQ7</accession>
<feature type="transmembrane region" description="Helical" evidence="6">
    <location>
        <begin position="12"/>
        <end position="30"/>
    </location>
</feature>
<evidence type="ECO:0000256" key="3">
    <source>
        <dbReference type="ARBA" id="ARBA00022692"/>
    </source>
</evidence>
<feature type="transmembrane region" description="Helical" evidence="6">
    <location>
        <begin position="306"/>
        <end position="327"/>
    </location>
</feature>
<evidence type="ECO:0000256" key="2">
    <source>
        <dbReference type="ARBA" id="ARBA00009773"/>
    </source>
</evidence>
<feature type="transmembrane region" description="Helical" evidence="6">
    <location>
        <begin position="36"/>
        <end position="54"/>
    </location>
</feature>
<dbReference type="InterPro" id="IPR002549">
    <property type="entry name" value="AI-2E-like"/>
</dbReference>
<organism evidence="7 8">
    <name type="scientific">Parablautia intestinalis</name>
    <dbReference type="NCBI Taxonomy" id="2320100"/>
    <lineage>
        <taxon>Bacteria</taxon>
        <taxon>Bacillati</taxon>
        <taxon>Bacillota</taxon>
        <taxon>Clostridia</taxon>
        <taxon>Lachnospirales</taxon>
        <taxon>Lachnospiraceae</taxon>
        <taxon>Parablautia</taxon>
    </lineage>
</organism>
<reference evidence="7 8" key="1">
    <citation type="submission" date="2018-09" db="EMBL/GenBank/DDBJ databases">
        <title>Murine metabolic-syndrome-specific gut microbial biobank.</title>
        <authorList>
            <person name="Liu C."/>
        </authorList>
    </citation>
    <scope>NUCLEOTIDE SEQUENCE [LARGE SCALE GENOMIC DNA]</scope>
    <source>
        <strain evidence="7 8">0.1xD8-82</strain>
    </source>
</reference>
<evidence type="ECO:0000256" key="5">
    <source>
        <dbReference type="ARBA" id="ARBA00023136"/>
    </source>
</evidence>
<dbReference type="RefSeq" id="WP_120468467.1">
    <property type="nucleotide sequence ID" value="NZ_CATAJS010000018.1"/>
</dbReference>
<feature type="transmembrane region" description="Helical" evidence="6">
    <location>
        <begin position="161"/>
        <end position="179"/>
    </location>
</feature>
<comment type="caution">
    <text evidence="7">The sequence shown here is derived from an EMBL/GenBank/DDBJ whole genome shotgun (WGS) entry which is preliminary data.</text>
</comment>
<evidence type="ECO:0000256" key="1">
    <source>
        <dbReference type="ARBA" id="ARBA00004141"/>
    </source>
</evidence>
<dbReference type="AlphaFoldDB" id="A0A3A9AKQ7"/>
<proteinExistence type="inferred from homology"/>
<keyword evidence="4 6" id="KW-1133">Transmembrane helix</keyword>
<comment type="similarity">
    <text evidence="2">Belongs to the autoinducer-2 exporter (AI-2E) (TC 2.A.86) family.</text>
</comment>
<evidence type="ECO:0000313" key="7">
    <source>
        <dbReference type="EMBL" id="RKI91959.1"/>
    </source>
</evidence>
<dbReference type="PANTHER" id="PTHR21716:SF68">
    <property type="entry name" value="TRANSPORT PROTEIN YTVI-RELATED"/>
    <property type="match status" value="1"/>
</dbReference>
<name>A0A3A9AKQ7_9FIRM</name>